<feature type="compositionally biased region" description="Basic and acidic residues" evidence="1">
    <location>
        <begin position="19"/>
        <end position="41"/>
    </location>
</feature>
<keyword evidence="3" id="KW-1185">Reference proteome</keyword>
<dbReference type="Proteomes" id="UP000807504">
    <property type="component" value="Unassembled WGS sequence"/>
</dbReference>
<name>A0A8T0E6W0_ARGBR</name>
<feature type="region of interest" description="Disordered" evidence="1">
    <location>
        <begin position="19"/>
        <end position="94"/>
    </location>
</feature>
<comment type="caution">
    <text evidence="2">The sequence shown here is derived from an EMBL/GenBank/DDBJ whole genome shotgun (WGS) entry which is preliminary data.</text>
</comment>
<organism evidence="2 3">
    <name type="scientific">Argiope bruennichi</name>
    <name type="common">Wasp spider</name>
    <name type="synonym">Aranea bruennichi</name>
    <dbReference type="NCBI Taxonomy" id="94029"/>
    <lineage>
        <taxon>Eukaryota</taxon>
        <taxon>Metazoa</taxon>
        <taxon>Ecdysozoa</taxon>
        <taxon>Arthropoda</taxon>
        <taxon>Chelicerata</taxon>
        <taxon>Arachnida</taxon>
        <taxon>Araneae</taxon>
        <taxon>Araneomorphae</taxon>
        <taxon>Entelegynae</taxon>
        <taxon>Araneoidea</taxon>
        <taxon>Araneidae</taxon>
        <taxon>Argiope</taxon>
    </lineage>
</organism>
<dbReference type="AlphaFoldDB" id="A0A8T0E6W0"/>
<reference evidence="2" key="2">
    <citation type="submission" date="2020-06" db="EMBL/GenBank/DDBJ databases">
        <authorList>
            <person name="Sheffer M."/>
        </authorList>
    </citation>
    <scope>NUCLEOTIDE SEQUENCE</scope>
</reference>
<evidence type="ECO:0000313" key="3">
    <source>
        <dbReference type="Proteomes" id="UP000807504"/>
    </source>
</evidence>
<reference evidence="2" key="1">
    <citation type="journal article" date="2020" name="bioRxiv">
        <title>Chromosome-level reference genome of the European wasp spider Argiope bruennichi: a resource for studies on range expansion and evolutionary adaptation.</title>
        <authorList>
            <person name="Sheffer M.M."/>
            <person name="Hoppe A."/>
            <person name="Krehenwinkel H."/>
            <person name="Uhl G."/>
            <person name="Kuss A.W."/>
            <person name="Jensen L."/>
            <person name="Jensen C."/>
            <person name="Gillespie R.G."/>
            <person name="Hoff K.J."/>
            <person name="Prost S."/>
        </authorList>
    </citation>
    <scope>NUCLEOTIDE SEQUENCE</scope>
</reference>
<feature type="compositionally biased region" description="Basic and acidic residues" evidence="1">
    <location>
        <begin position="76"/>
        <end position="94"/>
    </location>
</feature>
<dbReference type="EMBL" id="JABXBU010002230">
    <property type="protein sequence ID" value="KAF8766662.1"/>
    <property type="molecule type" value="Genomic_DNA"/>
</dbReference>
<protein>
    <submittedName>
        <fullName evidence="2">Uncharacterized protein</fullName>
    </submittedName>
</protein>
<evidence type="ECO:0000256" key="1">
    <source>
        <dbReference type="SAM" id="MobiDB-lite"/>
    </source>
</evidence>
<gene>
    <name evidence="2" type="ORF">HNY73_019706</name>
</gene>
<feature type="compositionally biased region" description="Polar residues" evidence="1">
    <location>
        <begin position="45"/>
        <end position="58"/>
    </location>
</feature>
<proteinExistence type="predicted"/>
<evidence type="ECO:0000313" key="2">
    <source>
        <dbReference type="EMBL" id="KAF8766662.1"/>
    </source>
</evidence>
<accession>A0A8T0E6W0</accession>
<sequence>MGGGDGAREGHAACYCAGARDEADAASREENDESVRERGGERGNPTCNSLSTEQQPRGQTREQTRQKPGARITRFLRVEDGTQKREALHGRAGR</sequence>